<keyword evidence="2" id="KW-1003">Cell membrane</keyword>
<keyword evidence="2 3" id="KW-0472">Membrane</keyword>
<evidence type="ECO:0000313" key="4">
    <source>
        <dbReference type="EMBL" id="GAA4070704.1"/>
    </source>
</evidence>
<reference evidence="5" key="1">
    <citation type="journal article" date="2019" name="Int. J. Syst. Evol. Microbiol.">
        <title>The Global Catalogue of Microorganisms (GCM) 10K type strain sequencing project: providing services to taxonomists for standard genome sequencing and annotation.</title>
        <authorList>
            <consortium name="The Broad Institute Genomics Platform"/>
            <consortium name="The Broad Institute Genome Sequencing Center for Infectious Disease"/>
            <person name="Wu L."/>
            <person name="Ma J."/>
        </authorList>
    </citation>
    <scope>NUCLEOTIDE SEQUENCE [LARGE SCALE GENOMIC DNA]</scope>
    <source>
        <strain evidence="5">JCM 16702</strain>
    </source>
</reference>
<keyword evidence="5" id="KW-1185">Reference proteome</keyword>
<proteinExistence type="inferred from homology"/>
<protein>
    <recommendedName>
        <fullName evidence="2">Biotin transporter</fullName>
    </recommendedName>
</protein>
<keyword evidence="3" id="KW-1133">Transmembrane helix</keyword>
<sequence length="198" mass="19492">MATAHVARRRAAVLGDLLPGSLARDAALVVGSAALVGVAAQVAVPIPGTPVPVSGQTFAVLLAGAALGWGRAALGMVVYLAAGLAGMPWFAEGASGTGSPSLGYVLGFVVAAAVVGRLAERGGDRTPVRTVGTMLAGTVIMYAAGVPYLMAALGVDLGRALELGVAPFLVGDALKVLLAAGLLPAAWRLAGTRRDGSA</sequence>
<evidence type="ECO:0000256" key="3">
    <source>
        <dbReference type="SAM" id="Phobius"/>
    </source>
</evidence>
<organism evidence="4 5">
    <name type="scientific">Actinomadura miaoliensis</name>
    <dbReference type="NCBI Taxonomy" id="430685"/>
    <lineage>
        <taxon>Bacteria</taxon>
        <taxon>Bacillati</taxon>
        <taxon>Actinomycetota</taxon>
        <taxon>Actinomycetes</taxon>
        <taxon>Streptosporangiales</taxon>
        <taxon>Thermomonosporaceae</taxon>
        <taxon>Actinomadura</taxon>
    </lineage>
</organism>
<feature type="transmembrane region" description="Helical" evidence="3">
    <location>
        <begin position="165"/>
        <end position="187"/>
    </location>
</feature>
<dbReference type="EMBL" id="BAAAZG010000016">
    <property type="protein sequence ID" value="GAA4070704.1"/>
    <property type="molecule type" value="Genomic_DNA"/>
</dbReference>
<comment type="similarity">
    <text evidence="1 2">Belongs to the BioY family.</text>
</comment>
<dbReference type="RefSeq" id="WP_344946256.1">
    <property type="nucleotide sequence ID" value="NZ_BAAAZG010000016.1"/>
</dbReference>
<dbReference type="InterPro" id="IPR003784">
    <property type="entry name" value="BioY"/>
</dbReference>
<comment type="subcellular location">
    <subcellularLocation>
        <location evidence="2">Cell membrane</location>
        <topology evidence="2">Multi-pass membrane protein</topology>
    </subcellularLocation>
</comment>
<dbReference type="PANTHER" id="PTHR34295">
    <property type="entry name" value="BIOTIN TRANSPORTER BIOY"/>
    <property type="match status" value="1"/>
</dbReference>
<name>A0ABP7VMU9_9ACTN</name>
<evidence type="ECO:0000256" key="2">
    <source>
        <dbReference type="PIRNR" id="PIRNR016661"/>
    </source>
</evidence>
<dbReference type="Gene3D" id="1.10.1760.20">
    <property type="match status" value="1"/>
</dbReference>
<evidence type="ECO:0000313" key="5">
    <source>
        <dbReference type="Proteomes" id="UP001500683"/>
    </source>
</evidence>
<dbReference type="Proteomes" id="UP001500683">
    <property type="component" value="Unassembled WGS sequence"/>
</dbReference>
<gene>
    <name evidence="4" type="ORF">GCM10022214_27990</name>
</gene>
<accession>A0ABP7VMU9</accession>
<dbReference type="PANTHER" id="PTHR34295:SF1">
    <property type="entry name" value="BIOTIN TRANSPORTER BIOY"/>
    <property type="match status" value="1"/>
</dbReference>
<evidence type="ECO:0000256" key="1">
    <source>
        <dbReference type="ARBA" id="ARBA00010692"/>
    </source>
</evidence>
<feature type="transmembrane region" description="Helical" evidence="3">
    <location>
        <begin position="58"/>
        <end position="82"/>
    </location>
</feature>
<dbReference type="PIRSF" id="PIRSF016661">
    <property type="entry name" value="BioY"/>
    <property type="match status" value="1"/>
</dbReference>
<feature type="transmembrane region" description="Helical" evidence="3">
    <location>
        <begin position="131"/>
        <end position="153"/>
    </location>
</feature>
<feature type="transmembrane region" description="Helical" evidence="3">
    <location>
        <begin position="102"/>
        <end position="119"/>
    </location>
</feature>
<keyword evidence="3" id="KW-0812">Transmembrane</keyword>
<comment type="caution">
    <text evidence="4">The sequence shown here is derived from an EMBL/GenBank/DDBJ whole genome shotgun (WGS) entry which is preliminary data.</text>
</comment>
<keyword evidence="2" id="KW-0813">Transport</keyword>
<dbReference type="Pfam" id="PF02632">
    <property type="entry name" value="BioY"/>
    <property type="match status" value="1"/>
</dbReference>